<evidence type="ECO:0000256" key="1">
    <source>
        <dbReference type="ARBA" id="ARBA00023125"/>
    </source>
</evidence>
<keyword evidence="3" id="KW-1133">Transmembrane helix</keyword>
<dbReference type="PRINTS" id="PR00038">
    <property type="entry name" value="HTHLUXR"/>
</dbReference>
<reference evidence="5" key="1">
    <citation type="journal article" date="2022" name="BMC Genomics">
        <title>Genome sequence of the entomopathogenic Serratia entomophila isolate 626 and characterisation of the species specific itaconate degradation pathway.</title>
        <authorList>
            <person name="Vaughan A.L."/>
            <person name="Altermann E."/>
            <person name="Glare T.R."/>
            <person name="Hurst M.R.H."/>
        </authorList>
    </citation>
    <scope>NUCLEOTIDE SEQUENCE</scope>
    <source>
        <strain evidence="5">626</strain>
    </source>
</reference>
<sequence>MNDVNKKNKPIEKVAIFEPQSLVSNVLVDMLLDTPEVKTVYDTESLETLQEVLNTNGVDLVFMDLVDKDNDLFAGLSFIKKNRKRWKKVTLVVFTSIASGYVINFSIKMGVAMFIYKNAPVGEIKRKISMIFSRCIIDNERKNALIDMEKYQNFTKSEAAVIYLFAHGMSLQEIARVIGVAYKTAQAHKGNAMKKMNIKSTYDFHRVLRFIKEIDWQ</sequence>
<dbReference type="InterPro" id="IPR036388">
    <property type="entry name" value="WH-like_DNA-bd_sf"/>
</dbReference>
<evidence type="ECO:0000256" key="3">
    <source>
        <dbReference type="SAM" id="Phobius"/>
    </source>
</evidence>
<evidence type="ECO:0000313" key="5">
    <source>
        <dbReference type="EMBL" id="USV00805.1"/>
    </source>
</evidence>
<dbReference type="InterPro" id="IPR000792">
    <property type="entry name" value="Tscrpt_reg_LuxR_C"/>
</dbReference>
<dbReference type="Gene3D" id="1.10.10.10">
    <property type="entry name" value="Winged helix-like DNA-binding domain superfamily/Winged helix DNA-binding domain"/>
    <property type="match status" value="1"/>
</dbReference>
<dbReference type="InterPro" id="IPR011006">
    <property type="entry name" value="CheY-like_superfamily"/>
</dbReference>
<dbReference type="Gene3D" id="3.40.50.2300">
    <property type="match status" value="1"/>
</dbReference>
<dbReference type="InterPro" id="IPR001789">
    <property type="entry name" value="Sig_transdc_resp-reg_receiver"/>
</dbReference>
<dbReference type="InterPro" id="IPR016032">
    <property type="entry name" value="Sig_transdc_resp-reg_C-effctor"/>
</dbReference>
<feature type="modified residue" description="4-aspartylphosphate" evidence="2">
    <location>
        <position position="64"/>
    </location>
</feature>
<dbReference type="Pfam" id="PF00196">
    <property type="entry name" value="GerE"/>
    <property type="match status" value="1"/>
</dbReference>
<gene>
    <name evidence="5" type="ORF">KFQ06_22775</name>
</gene>
<dbReference type="PROSITE" id="PS50110">
    <property type="entry name" value="RESPONSE_REGULATORY"/>
    <property type="match status" value="1"/>
</dbReference>
<dbReference type="GeneID" id="75020321"/>
<dbReference type="SMART" id="SM00421">
    <property type="entry name" value="HTH_LUXR"/>
    <property type="match status" value="1"/>
</dbReference>
<evidence type="ECO:0000259" key="4">
    <source>
        <dbReference type="PROSITE" id="PS50110"/>
    </source>
</evidence>
<dbReference type="PANTHER" id="PTHR45566">
    <property type="entry name" value="HTH-TYPE TRANSCRIPTIONAL REGULATOR YHJB-RELATED"/>
    <property type="match status" value="1"/>
</dbReference>
<proteinExistence type="predicted"/>
<dbReference type="Proteomes" id="UP001056873">
    <property type="component" value="Chromosome"/>
</dbReference>
<keyword evidence="2" id="KW-0597">Phosphoprotein</keyword>
<name>A0ABY5CTI6_9GAMM</name>
<dbReference type="CDD" id="cd06170">
    <property type="entry name" value="LuxR_C_like"/>
    <property type="match status" value="1"/>
</dbReference>
<protein>
    <submittedName>
        <fullName evidence="5">Response regulator transcription factor</fullName>
    </submittedName>
</protein>
<accession>A0ABY5CTI6</accession>
<organism evidence="5 6">
    <name type="scientific">Serratia entomophila</name>
    <dbReference type="NCBI Taxonomy" id="42906"/>
    <lineage>
        <taxon>Bacteria</taxon>
        <taxon>Pseudomonadati</taxon>
        <taxon>Pseudomonadota</taxon>
        <taxon>Gammaproteobacteria</taxon>
        <taxon>Enterobacterales</taxon>
        <taxon>Yersiniaceae</taxon>
        <taxon>Serratia</taxon>
    </lineage>
</organism>
<evidence type="ECO:0000256" key="2">
    <source>
        <dbReference type="PROSITE-ProRule" id="PRU00169"/>
    </source>
</evidence>
<keyword evidence="3" id="KW-0472">Membrane</keyword>
<dbReference type="SUPFAM" id="SSF52172">
    <property type="entry name" value="CheY-like"/>
    <property type="match status" value="1"/>
</dbReference>
<dbReference type="InterPro" id="IPR051015">
    <property type="entry name" value="EvgA-like"/>
</dbReference>
<dbReference type="EMBL" id="CP074347">
    <property type="protein sequence ID" value="USV00805.1"/>
    <property type="molecule type" value="Genomic_DNA"/>
</dbReference>
<dbReference type="RefSeq" id="WP_234587303.1">
    <property type="nucleotide sequence ID" value="NZ_CAMIPG010000019.1"/>
</dbReference>
<dbReference type="PANTHER" id="PTHR45566:SF1">
    <property type="entry name" value="HTH-TYPE TRANSCRIPTIONAL REGULATOR YHJB-RELATED"/>
    <property type="match status" value="1"/>
</dbReference>
<keyword evidence="6" id="KW-1185">Reference proteome</keyword>
<keyword evidence="3" id="KW-0812">Transmembrane</keyword>
<feature type="domain" description="Response regulatory" evidence="4">
    <location>
        <begin position="13"/>
        <end position="132"/>
    </location>
</feature>
<evidence type="ECO:0000313" key="6">
    <source>
        <dbReference type="Proteomes" id="UP001056873"/>
    </source>
</evidence>
<dbReference type="SUPFAM" id="SSF46894">
    <property type="entry name" value="C-terminal effector domain of the bipartite response regulators"/>
    <property type="match status" value="1"/>
</dbReference>
<feature type="transmembrane region" description="Helical" evidence="3">
    <location>
        <begin position="89"/>
        <end position="116"/>
    </location>
</feature>
<keyword evidence="1" id="KW-0238">DNA-binding</keyword>